<dbReference type="AlphaFoldDB" id="A0A4R2K5I9"/>
<keyword evidence="1" id="KW-0812">Transmembrane</keyword>
<evidence type="ECO:0000313" key="3">
    <source>
        <dbReference type="Proteomes" id="UP000295142"/>
    </source>
</evidence>
<gene>
    <name evidence="2" type="ORF">EV655_1278</name>
</gene>
<protein>
    <submittedName>
        <fullName evidence="2">Uncharacterized protein</fullName>
    </submittedName>
</protein>
<keyword evidence="1" id="KW-0472">Membrane</keyword>
<evidence type="ECO:0000313" key="2">
    <source>
        <dbReference type="EMBL" id="TCO68501.1"/>
    </source>
</evidence>
<dbReference type="Proteomes" id="UP000295142">
    <property type="component" value="Unassembled WGS sequence"/>
</dbReference>
<reference evidence="2 3" key="1">
    <citation type="submission" date="2019-03" db="EMBL/GenBank/DDBJ databases">
        <title>Genomic Encyclopedia of Type Strains, Phase IV (KMG-IV): sequencing the most valuable type-strain genomes for metagenomic binning, comparative biology and taxonomic classification.</title>
        <authorList>
            <person name="Goeker M."/>
        </authorList>
    </citation>
    <scope>NUCLEOTIDE SEQUENCE [LARGE SCALE GENOMIC DNA]</scope>
    <source>
        <strain evidence="2 3">DSM 4868</strain>
    </source>
</reference>
<keyword evidence="1" id="KW-1133">Transmembrane helix</keyword>
<dbReference type="OrthoDB" id="7691541at2"/>
<accession>A0A4R2K5I9</accession>
<feature type="transmembrane region" description="Helical" evidence="1">
    <location>
        <begin position="20"/>
        <end position="39"/>
    </location>
</feature>
<dbReference type="EMBL" id="SLWW01000027">
    <property type="protein sequence ID" value="TCO68501.1"/>
    <property type="molecule type" value="Genomic_DNA"/>
</dbReference>
<comment type="caution">
    <text evidence="2">The sequence shown here is derived from an EMBL/GenBank/DDBJ whole genome shotgun (WGS) entry which is preliminary data.</text>
</comment>
<keyword evidence="3" id="KW-1185">Reference proteome</keyword>
<organism evidence="2 3">
    <name type="scientific">Rhodovulum euryhalinum</name>
    <dbReference type="NCBI Taxonomy" id="35805"/>
    <lineage>
        <taxon>Bacteria</taxon>
        <taxon>Pseudomonadati</taxon>
        <taxon>Pseudomonadota</taxon>
        <taxon>Alphaproteobacteria</taxon>
        <taxon>Rhodobacterales</taxon>
        <taxon>Paracoccaceae</taxon>
        <taxon>Rhodovulum</taxon>
    </lineage>
</organism>
<evidence type="ECO:0000256" key="1">
    <source>
        <dbReference type="SAM" id="Phobius"/>
    </source>
</evidence>
<proteinExistence type="predicted"/>
<sequence length="102" mass="11497">MSDTPTLLRAVAQAFREEGPGAAITAFIGGCLAIAAAVTRKVFTNEAVLTRLDEEFAADRARLDRQRSEDRKTEADRLDRIDTDIREVRDMLFDALQQDRRD</sequence>
<dbReference type="RefSeq" id="WP_132546754.1">
    <property type="nucleotide sequence ID" value="NZ_SLWW01000027.1"/>
</dbReference>
<name>A0A4R2K5I9_9RHOB</name>